<evidence type="ECO:0000313" key="3">
    <source>
        <dbReference type="Proteomes" id="UP000305451"/>
    </source>
</evidence>
<evidence type="ECO:0008006" key="4">
    <source>
        <dbReference type="Google" id="ProtNLM"/>
    </source>
</evidence>
<accession>A0A4S2HED5</accession>
<dbReference type="OrthoDB" id="7626257at2"/>
<feature type="transmembrane region" description="Helical" evidence="1">
    <location>
        <begin position="121"/>
        <end position="147"/>
    </location>
</feature>
<keyword evidence="1" id="KW-0812">Transmembrane</keyword>
<keyword evidence="1" id="KW-1133">Transmembrane helix</keyword>
<dbReference type="Proteomes" id="UP000305451">
    <property type="component" value="Unassembled WGS sequence"/>
</dbReference>
<evidence type="ECO:0000313" key="2">
    <source>
        <dbReference type="EMBL" id="TGY94233.1"/>
    </source>
</evidence>
<keyword evidence="1" id="KW-0472">Membrane</keyword>
<keyword evidence="3" id="KW-1185">Reference proteome</keyword>
<proteinExistence type="predicted"/>
<organism evidence="2 3">
    <name type="scientific">Marinicauda pacifica</name>
    <dbReference type="NCBI Taxonomy" id="1133559"/>
    <lineage>
        <taxon>Bacteria</taxon>
        <taxon>Pseudomonadati</taxon>
        <taxon>Pseudomonadota</taxon>
        <taxon>Alphaproteobacteria</taxon>
        <taxon>Maricaulales</taxon>
        <taxon>Maricaulaceae</taxon>
        <taxon>Marinicauda</taxon>
    </lineage>
</organism>
<dbReference type="AlphaFoldDB" id="A0A4S2HED5"/>
<name>A0A4S2HED5_9PROT</name>
<sequence length="342" mass="36193">MSEQRYDFATATFFFFKTIGRRPGGFLAILITQLIAYAVLVSILFAALAPALATIMRLAQSKSEPEFGEVLAIIGSFGLTGLLGTVLYIIVLVSVQAAWLRLMTRDEVKPVIPLRFGLDELRLLGVNIVLLAIAIVISLFGSVFFVLAGAGGAGLIAAGEGSVWSGLGAGLLGFLFSVAIGVALIWLAIKFAAGPAMTINERAFRVFESFSATRGIVGWMFLSYLLLLAVYLVLGVIVGIIQQIVLFAGFAGSFQTIEQMSTTGVKTAEQVFDMAGQLFSQPGIAASLILFLLLQFVMQVFMEGLWHGVGAYAAVRHSGGDTARTEDIGAPAGSVGDAPHEG</sequence>
<dbReference type="EMBL" id="SRXV01000001">
    <property type="protein sequence ID" value="TGY94233.1"/>
    <property type="molecule type" value="Genomic_DNA"/>
</dbReference>
<reference evidence="2 3" key="1">
    <citation type="journal article" date="2013" name="Int. J. Syst. Evol. Microbiol.">
        <title>Marinicauda pacifica gen. nov., sp. nov., a prosthecate alphaproteobacterium of the family Hyphomonadaceae isolated from deep seawater.</title>
        <authorList>
            <person name="Zhang X.Y."/>
            <person name="Li G.W."/>
            <person name="Wang C.S."/>
            <person name="Zhang Y.J."/>
            <person name="Xu X.W."/>
            <person name="Li H."/>
            <person name="Liu A."/>
            <person name="Liu C."/>
            <person name="Xie B.B."/>
            <person name="Qin Q.L."/>
            <person name="Xu Z."/>
            <person name="Chen X.L."/>
            <person name="Zhou B.C."/>
            <person name="Zhang Y.Z."/>
        </authorList>
    </citation>
    <scope>NUCLEOTIDE SEQUENCE [LARGE SCALE GENOMIC DNA]</scope>
    <source>
        <strain evidence="2 3">P-1 km-3</strain>
    </source>
</reference>
<feature type="transmembrane region" description="Helical" evidence="1">
    <location>
        <begin position="278"/>
        <end position="298"/>
    </location>
</feature>
<comment type="caution">
    <text evidence="2">The sequence shown here is derived from an EMBL/GenBank/DDBJ whole genome shotgun (WGS) entry which is preliminary data.</text>
</comment>
<dbReference type="RefSeq" id="WP_135943429.1">
    <property type="nucleotide sequence ID" value="NZ_BMEI01000001.1"/>
</dbReference>
<feature type="transmembrane region" description="Helical" evidence="1">
    <location>
        <begin position="167"/>
        <end position="189"/>
    </location>
</feature>
<feature type="transmembrane region" description="Helical" evidence="1">
    <location>
        <begin position="73"/>
        <end position="100"/>
    </location>
</feature>
<feature type="transmembrane region" description="Helical" evidence="1">
    <location>
        <begin position="26"/>
        <end position="53"/>
    </location>
</feature>
<gene>
    <name evidence="2" type="ORF">E5162_02850</name>
</gene>
<evidence type="ECO:0000256" key="1">
    <source>
        <dbReference type="SAM" id="Phobius"/>
    </source>
</evidence>
<protein>
    <recommendedName>
        <fullName evidence="4">Glycerophosphoryl diester phosphodiesterase membrane domain-containing protein</fullName>
    </recommendedName>
</protein>